<dbReference type="EMBL" id="CH476622">
    <property type="protein sequence ID" value="EDN96432.1"/>
    <property type="molecule type" value="Genomic_DNA"/>
</dbReference>
<proteinExistence type="predicted"/>
<dbReference type="HOGENOM" id="CLU_3242415_0_0_1"/>
<reference evidence="2" key="1">
    <citation type="journal article" date="2011" name="PLoS Genet.">
        <title>Genomic analysis of the necrotrophic fungal pathogens Sclerotinia sclerotiorum and Botrytis cinerea.</title>
        <authorList>
            <person name="Amselem J."/>
            <person name="Cuomo C.A."/>
            <person name="van Kan J.A."/>
            <person name="Viaud M."/>
            <person name="Benito E.P."/>
            <person name="Couloux A."/>
            <person name="Coutinho P.M."/>
            <person name="de Vries R.P."/>
            <person name="Dyer P.S."/>
            <person name="Fillinger S."/>
            <person name="Fournier E."/>
            <person name="Gout L."/>
            <person name="Hahn M."/>
            <person name="Kohn L."/>
            <person name="Lapalu N."/>
            <person name="Plummer K.M."/>
            <person name="Pradier J.M."/>
            <person name="Quevillon E."/>
            <person name="Sharon A."/>
            <person name="Simon A."/>
            <person name="ten Have A."/>
            <person name="Tudzynski B."/>
            <person name="Tudzynski P."/>
            <person name="Wincker P."/>
            <person name="Andrew M."/>
            <person name="Anthouard V."/>
            <person name="Beever R.E."/>
            <person name="Beffa R."/>
            <person name="Benoit I."/>
            <person name="Bouzid O."/>
            <person name="Brault B."/>
            <person name="Chen Z."/>
            <person name="Choquer M."/>
            <person name="Collemare J."/>
            <person name="Cotton P."/>
            <person name="Danchin E.G."/>
            <person name="Da Silva C."/>
            <person name="Gautier A."/>
            <person name="Giraud C."/>
            <person name="Giraud T."/>
            <person name="Gonzalez C."/>
            <person name="Grossetete S."/>
            <person name="Guldener U."/>
            <person name="Henrissat B."/>
            <person name="Howlett B.J."/>
            <person name="Kodira C."/>
            <person name="Kretschmer M."/>
            <person name="Lappartient A."/>
            <person name="Leroch M."/>
            <person name="Levis C."/>
            <person name="Mauceli E."/>
            <person name="Neuveglise C."/>
            <person name="Oeser B."/>
            <person name="Pearson M."/>
            <person name="Poulain J."/>
            <person name="Poussereau N."/>
            <person name="Quesneville H."/>
            <person name="Rascle C."/>
            <person name="Schumacher J."/>
            <person name="Segurens B."/>
            <person name="Sexton A."/>
            <person name="Silva E."/>
            <person name="Sirven C."/>
            <person name="Soanes D.M."/>
            <person name="Talbot N.J."/>
            <person name="Templeton M."/>
            <person name="Yandava C."/>
            <person name="Yarden O."/>
            <person name="Zeng Q."/>
            <person name="Rollins J.A."/>
            <person name="Lebrun M.H."/>
            <person name="Dickman M."/>
        </authorList>
    </citation>
    <scope>NUCLEOTIDE SEQUENCE [LARGE SCALE GENOMIC DNA]</scope>
    <source>
        <strain evidence="2">ATCC 18683 / 1980 / Ss-1</strain>
    </source>
</reference>
<keyword evidence="2" id="KW-1185">Reference proteome</keyword>
<evidence type="ECO:0000313" key="2">
    <source>
        <dbReference type="Proteomes" id="UP000001312"/>
    </source>
</evidence>
<dbReference type="AlphaFoldDB" id="A7E7T0"/>
<dbReference type="Proteomes" id="UP000001312">
    <property type="component" value="Unassembled WGS sequence"/>
</dbReference>
<accession>A7E7T0</accession>
<dbReference type="RefSeq" id="XP_001597164.1">
    <property type="nucleotide sequence ID" value="XM_001597114.1"/>
</dbReference>
<evidence type="ECO:0000313" key="1">
    <source>
        <dbReference type="EMBL" id="EDN96432.1"/>
    </source>
</evidence>
<dbReference type="InParanoid" id="A7E7T0"/>
<sequence>MVKEAISTFVEHEVVIVVKEGLAIFPLILRIGIVSRTAVSKKC</sequence>
<dbReference type="GeneID" id="5494089"/>
<protein>
    <submittedName>
        <fullName evidence="1">Uncharacterized protein</fullName>
    </submittedName>
</protein>
<gene>
    <name evidence="1" type="ORF">SS1G_01358</name>
</gene>
<organism evidence="1 2">
    <name type="scientific">Sclerotinia sclerotiorum (strain ATCC 18683 / 1980 / Ss-1)</name>
    <name type="common">White mold</name>
    <name type="synonym">Whetzelinia sclerotiorum</name>
    <dbReference type="NCBI Taxonomy" id="665079"/>
    <lineage>
        <taxon>Eukaryota</taxon>
        <taxon>Fungi</taxon>
        <taxon>Dikarya</taxon>
        <taxon>Ascomycota</taxon>
        <taxon>Pezizomycotina</taxon>
        <taxon>Leotiomycetes</taxon>
        <taxon>Helotiales</taxon>
        <taxon>Sclerotiniaceae</taxon>
        <taxon>Sclerotinia</taxon>
    </lineage>
</organism>
<dbReference type="KEGG" id="ssl:SS1G_01358"/>
<name>A7E7T0_SCLS1</name>